<comment type="caution">
    <text evidence="2">The sequence shown here is derived from an EMBL/GenBank/DDBJ whole genome shotgun (WGS) entry which is preliminary data.</text>
</comment>
<dbReference type="EMBL" id="JACVVK020000240">
    <property type="protein sequence ID" value="KAK7482691.1"/>
    <property type="molecule type" value="Genomic_DNA"/>
</dbReference>
<protein>
    <submittedName>
        <fullName evidence="2">Uncharacterized protein</fullName>
    </submittedName>
</protein>
<name>A0ABD0K5T1_9CAEN</name>
<keyword evidence="3" id="KW-1185">Reference proteome</keyword>
<evidence type="ECO:0000313" key="3">
    <source>
        <dbReference type="Proteomes" id="UP001519460"/>
    </source>
</evidence>
<reference evidence="2 3" key="1">
    <citation type="journal article" date="2023" name="Sci. Data">
        <title>Genome assembly of the Korean intertidal mud-creeper Batillaria attramentaria.</title>
        <authorList>
            <person name="Patra A.K."/>
            <person name="Ho P.T."/>
            <person name="Jun S."/>
            <person name="Lee S.J."/>
            <person name="Kim Y."/>
            <person name="Won Y.J."/>
        </authorList>
    </citation>
    <scope>NUCLEOTIDE SEQUENCE [LARGE SCALE GENOMIC DNA]</scope>
    <source>
        <strain evidence="2">Wonlab-2016</strain>
    </source>
</reference>
<evidence type="ECO:0000256" key="1">
    <source>
        <dbReference type="SAM" id="MobiDB-lite"/>
    </source>
</evidence>
<dbReference type="AlphaFoldDB" id="A0ABD0K5T1"/>
<feature type="compositionally biased region" description="Basic and acidic residues" evidence="1">
    <location>
        <begin position="1"/>
        <end position="17"/>
    </location>
</feature>
<evidence type="ECO:0000313" key="2">
    <source>
        <dbReference type="EMBL" id="KAK7482691.1"/>
    </source>
</evidence>
<feature type="compositionally biased region" description="Low complexity" evidence="1">
    <location>
        <begin position="18"/>
        <end position="32"/>
    </location>
</feature>
<accession>A0ABD0K5T1</accession>
<sequence length="126" mass="14055">MMRVTTKLERERERGGDSRSPSPDPALLSPSTSLPLQKVSVDNTHGLLLIKQSSVCSYHPVRPPQLLLTVSRLWPSRSGWQQLLFADFHTQCTLHFLKLCPAVLPQLWRLLAPFTDCAAPASAARL</sequence>
<dbReference type="Proteomes" id="UP001519460">
    <property type="component" value="Unassembled WGS sequence"/>
</dbReference>
<feature type="region of interest" description="Disordered" evidence="1">
    <location>
        <begin position="1"/>
        <end position="32"/>
    </location>
</feature>
<gene>
    <name evidence="2" type="ORF">BaRGS_00026100</name>
</gene>
<organism evidence="2 3">
    <name type="scientific">Batillaria attramentaria</name>
    <dbReference type="NCBI Taxonomy" id="370345"/>
    <lineage>
        <taxon>Eukaryota</taxon>
        <taxon>Metazoa</taxon>
        <taxon>Spiralia</taxon>
        <taxon>Lophotrochozoa</taxon>
        <taxon>Mollusca</taxon>
        <taxon>Gastropoda</taxon>
        <taxon>Caenogastropoda</taxon>
        <taxon>Sorbeoconcha</taxon>
        <taxon>Cerithioidea</taxon>
        <taxon>Batillariidae</taxon>
        <taxon>Batillaria</taxon>
    </lineage>
</organism>
<proteinExistence type="predicted"/>